<feature type="compositionally biased region" description="Polar residues" evidence="6">
    <location>
        <begin position="207"/>
        <end position="224"/>
    </location>
</feature>
<dbReference type="RefSeq" id="WP_219936232.1">
    <property type="nucleotide sequence ID" value="NZ_JAGFNY010000002.1"/>
</dbReference>
<dbReference type="Pfam" id="PF05036">
    <property type="entry name" value="SPOR"/>
    <property type="match status" value="1"/>
</dbReference>
<evidence type="ECO:0000256" key="6">
    <source>
        <dbReference type="SAM" id="MobiDB-lite"/>
    </source>
</evidence>
<evidence type="ECO:0000259" key="9">
    <source>
        <dbReference type="Pfam" id="PF05036"/>
    </source>
</evidence>
<protein>
    <recommendedName>
        <fullName evidence="4">Endolytic peptidoglycan transglycosylase RlpA</fullName>
        <ecNumber evidence="4">4.2.2.-</ecNumber>
    </recommendedName>
</protein>
<comment type="caution">
    <text evidence="10">The sequence shown here is derived from an EMBL/GenBank/DDBJ whole genome shotgun (WGS) entry which is preliminary data.</text>
</comment>
<dbReference type="InterPro" id="IPR007730">
    <property type="entry name" value="SPOR-like_dom"/>
</dbReference>
<keyword evidence="4" id="KW-0564">Palmitate</keyword>
<dbReference type="SUPFAM" id="SSF110997">
    <property type="entry name" value="Sporulation related repeat"/>
    <property type="match status" value="1"/>
</dbReference>
<evidence type="ECO:0000256" key="7">
    <source>
        <dbReference type="SAM" id="SignalP"/>
    </source>
</evidence>
<dbReference type="EMBL" id="JAGFNY010000002">
    <property type="protein sequence ID" value="MBW7569566.1"/>
    <property type="molecule type" value="Genomic_DNA"/>
</dbReference>
<keyword evidence="11" id="KW-1185">Reference proteome</keyword>
<evidence type="ECO:0000313" key="11">
    <source>
        <dbReference type="Proteomes" id="UP000731465"/>
    </source>
</evidence>
<dbReference type="PROSITE" id="PS51257">
    <property type="entry name" value="PROKAR_LIPOPROTEIN"/>
    <property type="match status" value="1"/>
</dbReference>
<reference evidence="10 11" key="1">
    <citation type="submission" date="2021-03" db="EMBL/GenBank/DDBJ databases">
        <title>Succinivibrio sp. nov. isolated from feces of cow.</title>
        <authorList>
            <person name="Choi J.-Y."/>
        </authorList>
    </citation>
    <scope>NUCLEOTIDE SEQUENCE [LARGE SCALE GENOMIC DNA]</scope>
    <source>
        <strain evidence="10 11">AGMB01872</strain>
    </source>
</reference>
<keyword evidence="2 4" id="KW-0456">Lyase</keyword>
<sequence>MKKYKNIVIISVLASALCACSSGGSYSNYYSGSGCHVGSGPYCTKPKAQTSLVNIQGVGGAKPVYEAQRSNGCNKDYTVLGKNYMVWRGATSYVEEGTASWYGPGFHGKKTSNGEVYNQKGYTAAHKNLPLPSYLKVTNLRNGKKVIVRVNDRGPFVDNRIIDLSEGSARAIDMVGSGTTKVRIELLKVMPNGYIANATGTPGGSVVTPSTGSPGALTLPSSTKNTTINRIPNYKNKAEAIAAVRDALYKKTNISAADIVSAVKGVYIQLVACNSDKMALEIKQSVQNRLPYNVIISNQGNVNRVLVGPFTESAAKNALNTIRRKGYTDSFIKRM</sequence>
<dbReference type="Proteomes" id="UP000731465">
    <property type="component" value="Unassembled WGS sequence"/>
</dbReference>
<dbReference type="EC" id="4.2.2.-" evidence="4"/>
<evidence type="ECO:0000256" key="4">
    <source>
        <dbReference type="HAMAP-Rule" id="MF_02071"/>
    </source>
</evidence>
<dbReference type="CDD" id="cd22268">
    <property type="entry name" value="DPBB_RlpA-like"/>
    <property type="match status" value="1"/>
</dbReference>
<keyword evidence="4" id="KW-1003">Cell membrane</keyword>
<feature type="region of interest" description="Disordered" evidence="6">
    <location>
        <begin position="205"/>
        <end position="224"/>
    </location>
</feature>
<dbReference type="InterPro" id="IPR012997">
    <property type="entry name" value="RplA"/>
</dbReference>
<keyword evidence="4" id="KW-0472">Membrane</keyword>
<evidence type="ECO:0000313" key="10">
    <source>
        <dbReference type="EMBL" id="MBW7569566.1"/>
    </source>
</evidence>
<gene>
    <name evidence="4" type="primary">rlpA</name>
    <name evidence="10" type="ORF">J5V48_01505</name>
</gene>
<dbReference type="PANTHER" id="PTHR34183:SF1">
    <property type="entry name" value="ENDOLYTIC PEPTIDOGLYCAN TRANSGLYCOSYLASE RLPA"/>
    <property type="match status" value="1"/>
</dbReference>
<dbReference type="NCBIfam" id="TIGR00413">
    <property type="entry name" value="rlpA"/>
    <property type="match status" value="1"/>
</dbReference>
<evidence type="ECO:0000256" key="2">
    <source>
        <dbReference type="ARBA" id="ARBA00023239"/>
    </source>
</evidence>
<dbReference type="InterPro" id="IPR036680">
    <property type="entry name" value="SPOR-like_sf"/>
</dbReference>
<keyword evidence="4" id="KW-0449">Lipoprotein</keyword>
<evidence type="ECO:0000256" key="5">
    <source>
        <dbReference type="RuleBase" id="RU003495"/>
    </source>
</evidence>
<dbReference type="Pfam" id="PF03330">
    <property type="entry name" value="DPBB_1"/>
    <property type="match status" value="1"/>
</dbReference>
<dbReference type="InterPro" id="IPR036908">
    <property type="entry name" value="RlpA-like_sf"/>
</dbReference>
<comment type="function">
    <text evidence="4">Lytic transglycosylase with a strong preference for naked glycan strands that lack stem peptides.</text>
</comment>
<dbReference type="HAMAP" id="MF_02071">
    <property type="entry name" value="RlpA"/>
    <property type="match status" value="1"/>
</dbReference>
<proteinExistence type="inferred from homology"/>
<dbReference type="SUPFAM" id="SSF50685">
    <property type="entry name" value="Barwin-like endoglucanases"/>
    <property type="match status" value="1"/>
</dbReference>
<comment type="subcellular location">
    <subcellularLocation>
        <location evidence="4">Cell membrane</location>
        <topology evidence="4">Lipid-anchor</topology>
    </subcellularLocation>
</comment>
<dbReference type="Gene3D" id="3.30.70.1070">
    <property type="entry name" value="Sporulation related repeat"/>
    <property type="match status" value="1"/>
</dbReference>
<feature type="signal peptide" evidence="7">
    <location>
        <begin position="1"/>
        <end position="21"/>
    </location>
</feature>
<comment type="similarity">
    <text evidence="4 5">Belongs to the RlpA family.</text>
</comment>
<evidence type="ECO:0000256" key="1">
    <source>
        <dbReference type="ARBA" id="ARBA00022729"/>
    </source>
</evidence>
<evidence type="ECO:0000256" key="3">
    <source>
        <dbReference type="ARBA" id="ARBA00023316"/>
    </source>
</evidence>
<name>A0ABS7DGA1_9GAMM</name>
<feature type="domain" description="RlpA-like protein double-psi beta-barrel" evidence="8">
    <location>
        <begin position="95"/>
        <end position="184"/>
    </location>
</feature>
<feature type="chain" id="PRO_5046745232" description="Endolytic peptidoglycan transglycosylase RlpA" evidence="7">
    <location>
        <begin position="22"/>
        <end position="335"/>
    </location>
</feature>
<dbReference type="Gene3D" id="2.40.40.10">
    <property type="entry name" value="RlpA-like domain"/>
    <property type="match status" value="1"/>
</dbReference>
<feature type="domain" description="SPOR" evidence="9">
    <location>
        <begin position="264"/>
        <end position="333"/>
    </location>
</feature>
<dbReference type="InterPro" id="IPR034718">
    <property type="entry name" value="RlpA"/>
</dbReference>
<organism evidence="10 11">
    <name type="scientific">Succinivibrio faecicola</name>
    <dbReference type="NCBI Taxonomy" id="2820300"/>
    <lineage>
        <taxon>Bacteria</taxon>
        <taxon>Pseudomonadati</taxon>
        <taxon>Pseudomonadota</taxon>
        <taxon>Gammaproteobacteria</taxon>
        <taxon>Aeromonadales</taxon>
        <taxon>Succinivibrionaceae</taxon>
        <taxon>Succinivibrio</taxon>
    </lineage>
</organism>
<evidence type="ECO:0000259" key="8">
    <source>
        <dbReference type="Pfam" id="PF03330"/>
    </source>
</evidence>
<keyword evidence="1 7" id="KW-0732">Signal</keyword>
<keyword evidence="3 4" id="KW-0961">Cell wall biogenesis/degradation</keyword>
<dbReference type="PANTHER" id="PTHR34183">
    <property type="entry name" value="ENDOLYTIC PEPTIDOGLYCAN TRANSGLYCOSYLASE RLPA"/>
    <property type="match status" value="1"/>
</dbReference>
<accession>A0ABS7DGA1</accession>
<dbReference type="InterPro" id="IPR009009">
    <property type="entry name" value="RlpA-like_DPBB"/>
</dbReference>